<proteinExistence type="inferred from homology"/>
<dbReference type="EMBL" id="CP014263">
    <property type="protein sequence ID" value="AQG82151.1"/>
    <property type="molecule type" value="Genomic_DNA"/>
</dbReference>
<dbReference type="Gene3D" id="1.10.1740.10">
    <property type="match status" value="1"/>
</dbReference>
<dbReference type="GO" id="GO:0006352">
    <property type="term" value="P:DNA-templated transcription initiation"/>
    <property type="evidence" value="ECO:0007669"/>
    <property type="project" value="InterPro"/>
</dbReference>
<evidence type="ECO:0000256" key="3">
    <source>
        <dbReference type="ARBA" id="ARBA00023082"/>
    </source>
</evidence>
<dbReference type="InterPro" id="IPR013249">
    <property type="entry name" value="RNA_pol_sigma70_r4_t2"/>
</dbReference>
<dbReference type="SUPFAM" id="SSF88946">
    <property type="entry name" value="Sigma2 domain of RNA polymerase sigma factors"/>
    <property type="match status" value="1"/>
</dbReference>
<dbReference type="RefSeq" id="WP_077133627.1">
    <property type="nucleotide sequence ID" value="NZ_CP014263.1"/>
</dbReference>
<feature type="domain" description="RNA polymerase sigma factor 70 region 4 type 2" evidence="6">
    <location>
        <begin position="132"/>
        <end position="175"/>
    </location>
</feature>
<organism evidence="7 8">
    <name type="scientific">Spirosoma montaniterrae</name>
    <dbReference type="NCBI Taxonomy" id="1178516"/>
    <lineage>
        <taxon>Bacteria</taxon>
        <taxon>Pseudomonadati</taxon>
        <taxon>Bacteroidota</taxon>
        <taxon>Cytophagia</taxon>
        <taxon>Cytophagales</taxon>
        <taxon>Cytophagaceae</taxon>
        <taxon>Spirosoma</taxon>
    </lineage>
</organism>
<dbReference type="InterPro" id="IPR013324">
    <property type="entry name" value="RNA_pol_sigma_r3/r4-like"/>
</dbReference>
<dbReference type="Gene3D" id="1.10.10.10">
    <property type="entry name" value="Winged helix-like DNA-binding domain superfamily/Winged helix DNA-binding domain"/>
    <property type="match status" value="1"/>
</dbReference>
<evidence type="ECO:0000313" key="8">
    <source>
        <dbReference type="Proteomes" id="UP000187941"/>
    </source>
</evidence>
<dbReference type="OrthoDB" id="1116697at2"/>
<dbReference type="InterPro" id="IPR014284">
    <property type="entry name" value="RNA_pol_sigma-70_dom"/>
</dbReference>
<evidence type="ECO:0000256" key="4">
    <source>
        <dbReference type="ARBA" id="ARBA00023125"/>
    </source>
</evidence>
<evidence type="ECO:0000256" key="1">
    <source>
        <dbReference type="ARBA" id="ARBA00010641"/>
    </source>
</evidence>
<dbReference type="GO" id="GO:0016987">
    <property type="term" value="F:sigma factor activity"/>
    <property type="evidence" value="ECO:0007669"/>
    <property type="project" value="UniProtKB-KW"/>
</dbReference>
<comment type="similarity">
    <text evidence="1">Belongs to the sigma-70 factor family. ECF subfamily.</text>
</comment>
<dbReference type="STRING" id="1178516.AWR27_24365"/>
<dbReference type="Pfam" id="PF08281">
    <property type="entry name" value="Sigma70_r4_2"/>
    <property type="match status" value="1"/>
</dbReference>
<protein>
    <submittedName>
        <fullName evidence="7">RNA polymerase subunit sigma-24</fullName>
    </submittedName>
</protein>
<dbReference type="InterPro" id="IPR036388">
    <property type="entry name" value="WH-like_DNA-bd_sf"/>
</dbReference>
<keyword evidence="5" id="KW-0804">Transcription</keyword>
<name>A0A1P9X3G4_9BACT</name>
<keyword evidence="8" id="KW-1185">Reference proteome</keyword>
<evidence type="ECO:0000256" key="2">
    <source>
        <dbReference type="ARBA" id="ARBA00023015"/>
    </source>
</evidence>
<evidence type="ECO:0000313" key="7">
    <source>
        <dbReference type="EMBL" id="AQG82151.1"/>
    </source>
</evidence>
<dbReference type="NCBIfam" id="TIGR02937">
    <property type="entry name" value="sigma70-ECF"/>
    <property type="match status" value="1"/>
</dbReference>
<dbReference type="PANTHER" id="PTHR43133">
    <property type="entry name" value="RNA POLYMERASE ECF-TYPE SIGMA FACTO"/>
    <property type="match status" value="1"/>
</dbReference>
<dbReference type="SUPFAM" id="SSF88659">
    <property type="entry name" value="Sigma3 and sigma4 domains of RNA polymerase sigma factors"/>
    <property type="match status" value="1"/>
</dbReference>
<dbReference type="GO" id="GO:0003677">
    <property type="term" value="F:DNA binding"/>
    <property type="evidence" value="ECO:0007669"/>
    <property type="project" value="UniProtKB-KW"/>
</dbReference>
<reference evidence="7 8" key="1">
    <citation type="submission" date="2016-01" db="EMBL/GenBank/DDBJ databases">
        <authorList>
            <person name="Oliw E.H."/>
        </authorList>
    </citation>
    <scope>NUCLEOTIDE SEQUENCE [LARGE SCALE GENOMIC DNA]</scope>
    <source>
        <strain evidence="7 8">DY10</strain>
    </source>
</reference>
<dbReference type="AlphaFoldDB" id="A0A1P9X3G4"/>
<evidence type="ECO:0000259" key="6">
    <source>
        <dbReference type="Pfam" id="PF08281"/>
    </source>
</evidence>
<dbReference type="KEGG" id="smon:AWR27_24365"/>
<dbReference type="InterPro" id="IPR013325">
    <property type="entry name" value="RNA_pol_sigma_r2"/>
</dbReference>
<accession>A0A1P9X3G4</accession>
<keyword evidence="3" id="KW-0731">Sigma factor</keyword>
<evidence type="ECO:0000256" key="5">
    <source>
        <dbReference type="ARBA" id="ARBA00023163"/>
    </source>
</evidence>
<keyword evidence="4" id="KW-0238">DNA-binding</keyword>
<keyword evidence="2" id="KW-0805">Transcription regulation</keyword>
<dbReference type="PANTHER" id="PTHR43133:SF8">
    <property type="entry name" value="RNA POLYMERASE SIGMA FACTOR HI_1459-RELATED"/>
    <property type="match status" value="1"/>
</dbReference>
<sequence length="195" mass="22805">MSTRPLPIYATEPDFYEALRRRDERAYQFLYADCFPMFRHWVLQNSGSEMDAEDAFQKGMMNFLLNIETGSYQYQSGTRISTVLFGYSKCVWLTELQSARLRTRASLPDAFDPADVASVAQDLERMEIVATVRQSLQQLKDECRKLMEWFYVDELSLREIAGRLGMKETSVKSKRYECARKLKELYQKLADRQGL</sequence>
<dbReference type="InterPro" id="IPR039425">
    <property type="entry name" value="RNA_pol_sigma-70-like"/>
</dbReference>
<dbReference type="Proteomes" id="UP000187941">
    <property type="component" value="Chromosome"/>
</dbReference>
<gene>
    <name evidence="7" type="ORF">AWR27_24365</name>
</gene>